<sequence length="679" mass="76649">MQVDSRRLKRTANACISCRQSKIKCSGEEPCANCQRRTIPCRFAEESRKILISERCLHDLQIQAKQQHGGTRKRPHEVAFEEPENAANLEPRSPGVNWPSPFTLPSLTMRNTHNNRSQWVWLSPTSTWSFTARLTLMMTQRLHPDTAYDVPYFLDGEIYPLQWKCSDDAPDIGNLPSIDYALYLFNTVKFHLGQTFRLLDEEAFTTHMQEFYYGDATKKVADSRLWFVQFLLVLAFGKAFLEKSKKKDPPGAEYFTRAMSLMPEYSSLWRDTFLAIEVLALAALYLCSIDRRDSGHLFASQAIRVAQLEGLHTELPEEELGSAALDRCRNLWWSLYIMDRHFSSSLGIPVIIQDNDVTTLIDSPNPSCQRNAMLSLRVKLSRLLSTVLGTVYRTERHPIESFIEKTKTILNTMAGLAKELEDFVNTKFSSPVNSMSKGMRHILLLYHQCVIFATRPLLLAVLRERLDKLDLPPDCCRRIVPLMETLITTGVNSAAKSLRLLDALVDEGLLESFLPFDLEFSYGAAVHLTMAGALLPDLVGQRNYSQQAHSILDEIISKGNRVAEIRKSELARLETLFEQLRQKSVSAGTSRGASLGPVAEAVGEPESEPDQTLHPVISNNHRQGENLQLSFMPGAIDILEYQDDLSNIGLSSYDITAIVDQFAYSDSPSFWVAQDSEGL</sequence>
<organism evidence="8 9">
    <name type="scientific">Aspergillus ellipticus CBS 707.79</name>
    <dbReference type="NCBI Taxonomy" id="1448320"/>
    <lineage>
        <taxon>Eukaryota</taxon>
        <taxon>Fungi</taxon>
        <taxon>Dikarya</taxon>
        <taxon>Ascomycota</taxon>
        <taxon>Pezizomycotina</taxon>
        <taxon>Eurotiomycetes</taxon>
        <taxon>Eurotiomycetidae</taxon>
        <taxon>Eurotiales</taxon>
        <taxon>Aspergillaceae</taxon>
        <taxon>Aspergillus</taxon>
        <taxon>Aspergillus subgen. Circumdati</taxon>
    </lineage>
</organism>
<evidence type="ECO:0000259" key="7">
    <source>
        <dbReference type="PROSITE" id="PS50048"/>
    </source>
</evidence>
<accession>A0A319DFL6</accession>
<dbReference type="CDD" id="cd00067">
    <property type="entry name" value="GAL4"/>
    <property type="match status" value="1"/>
</dbReference>
<dbReference type="GO" id="GO:0008270">
    <property type="term" value="F:zinc ion binding"/>
    <property type="evidence" value="ECO:0007669"/>
    <property type="project" value="InterPro"/>
</dbReference>
<dbReference type="PROSITE" id="PS00463">
    <property type="entry name" value="ZN2_CY6_FUNGAL_1"/>
    <property type="match status" value="1"/>
</dbReference>
<dbReference type="Proteomes" id="UP000247810">
    <property type="component" value="Unassembled WGS sequence"/>
</dbReference>
<dbReference type="InterPro" id="IPR007219">
    <property type="entry name" value="XnlR_reg_dom"/>
</dbReference>
<evidence type="ECO:0000313" key="9">
    <source>
        <dbReference type="Proteomes" id="UP000247810"/>
    </source>
</evidence>
<dbReference type="InterPro" id="IPR036864">
    <property type="entry name" value="Zn2-C6_fun-type_DNA-bd_sf"/>
</dbReference>
<dbReference type="PANTHER" id="PTHR47540:SF6">
    <property type="entry name" value="ZN(II)2CYS6 TRANSCRIPTION FACTOR (EUROFUNG)"/>
    <property type="match status" value="1"/>
</dbReference>
<evidence type="ECO:0000256" key="6">
    <source>
        <dbReference type="ARBA" id="ARBA00023242"/>
    </source>
</evidence>
<name>A0A319DFL6_9EURO</name>
<dbReference type="STRING" id="1448320.A0A319DFL6"/>
<dbReference type="AlphaFoldDB" id="A0A319DFL6"/>
<keyword evidence="4" id="KW-0238">DNA-binding</keyword>
<dbReference type="GO" id="GO:0000981">
    <property type="term" value="F:DNA-binding transcription factor activity, RNA polymerase II-specific"/>
    <property type="evidence" value="ECO:0007669"/>
    <property type="project" value="InterPro"/>
</dbReference>
<evidence type="ECO:0000256" key="1">
    <source>
        <dbReference type="ARBA" id="ARBA00004123"/>
    </source>
</evidence>
<keyword evidence="6" id="KW-0539">Nucleus</keyword>
<dbReference type="SMART" id="SM00066">
    <property type="entry name" value="GAL4"/>
    <property type="match status" value="1"/>
</dbReference>
<evidence type="ECO:0000256" key="3">
    <source>
        <dbReference type="ARBA" id="ARBA00023015"/>
    </source>
</evidence>
<comment type="subcellular location">
    <subcellularLocation>
        <location evidence="1">Nucleus</location>
    </subcellularLocation>
</comment>
<dbReference type="VEuPathDB" id="FungiDB:BO71DRAFT_397294"/>
<keyword evidence="5" id="KW-0804">Transcription</keyword>
<proteinExistence type="predicted"/>
<evidence type="ECO:0000313" key="8">
    <source>
        <dbReference type="EMBL" id="PYH96245.1"/>
    </source>
</evidence>
<dbReference type="CDD" id="cd12148">
    <property type="entry name" value="fungal_TF_MHR"/>
    <property type="match status" value="1"/>
</dbReference>
<dbReference type="Pfam" id="PF00172">
    <property type="entry name" value="Zn_clus"/>
    <property type="match status" value="1"/>
</dbReference>
<evidence type="ECO:0000256" key="5">
    <source>
        <dbReference type="ARBA" id="ARBA00023163"/>
    </source>
</evidence>
<dbReference type="OrthoDB" id="3548654at2759"/>
<keyword evidence="9" id="KW-1185">Reference proteome</keyword>
<dbReference type="GO" id="GO:0045944">
    <property type="term" value="P:positive regulation of transcription by RNA polymerase II"/>
    <property type="evidence" value="ECO:0007669"/>
    <property type="project" value="TreeGrafter"/>
</dbReference>
<dbReference type="EMBL" id="KZ825840">
    <property type="protein sequence ID" value="PYH96245.1"/>
    <property type="molecule type" value="Genomic_DNA"/>
</dbReference>
<dbReference type="Pfam" id="PF04082">
    <property type="entry name" value="Fungal_trans"/>
    <property type="match status" value="1"/>
</dbReference>
<dbReference type="InterPro" id="IPR001138">
    <property type="entry name" value="Zn2Cys6_DnaBD"/>
</dbReference>
<dbReference type="PANTHER" id="PTHR47540">
    <property type="entry name" value="THIAMINE REPRESSIBLE GENES REGULATORY PROTEIN THI5"/>
    <property type="match status" value="1"/>
</dbReference>
<dbReference type="GO" id="GO:0006351">
    <property type="term" value="P:DNA-templated transcription"/>
    <property type="evidence" value="ECO:0007669"/>
    <property type="project" value="InterPro"/>
</dbReference>
<dbReference type="GO" id="GO:0005634">
    <property type="term" value="C:nucleus"/>
    <property type="evidence" value="ECO:0007669"/>
    <property type="project" value="UniProtKB-SubCell"/>
</dbReference>
<reference evidence="8 9" key="1">
    <citation type="submission" date="2018-02" db="EMBL/GenBank/DDBJ databases">
        <title>The genomes of Aspergillus section Nigri reveals drivers in fungal speciation.</title>
        <authorList>
            <consortium name="DOE Joint Genome Institute"/>
            <person name="Vesth T.C."/>
            <person name="Nybo J."/>
            <person name="Theobald S."/>
            <person name="Brandl J."/>
            <person name="Frisvad J.C."/>
            <person name="Nielsen K.F."/>
            <person name="Lyhne E.K."/>
            <person name="Kogle M.E."/>
            <person name="Kuo A."/>
            <person name="Riley R."/>
            <person name="Clum A."/>
            <person name="Nolan M."/>
            <person name="Lipzen A."/>
            <person name="Salamov A."/>
            <person name="Henrissat B."/>
            <person name="Wiebenga A."/>
            <person name="De vries R.P."/>
            <person name="Grigoriev I.V."/>
            <person name="Mortensen U.H."/>
            <person name="Andersen M.R."/>
            <person name="Baker S.E."/>
        </authorList>
    </citation>
    <scope>NUCLEOTIDE SEQUENCE [LARGE SCALE GENOMIC DNA]</scope>
    <source>
        <strain evidence="8 9">CBS 707.79</strain>
    </source>
</reference>
<dbReference type="GO" id="GO:0043565">
    <property type="term" value="F:sequence-specific DNA binding"/>
    <property type="evidence" value="ECO:0007669"/>
    <property type="project" value="TreeGrafter"/>
</dbReference>
<dbReference type="PROSITE" id="PS50048">
    <property type="entry name" value="ZN2_CY6_FUNGAL_2"/>
    <property type="match status" value="1"/>
</dbReference>
<evidence type="ECO:0000256" key="4">
    <source>
        <dbReference type="ARBA" id="ARBA00023125"/>
    </source>
</evidence>
<gene>
    <name evidence="8" type="ORF">BO71DRAFT_397294</name>
</gene>
<protein>
    <submittedName>
        <fullName evidence="8">Zn(II)2Cys6 transcription factor</fullName>
    </submittedName>
</protein>
<evidence type="ECO:0000256" key="2">
    <source>
        <dbReference type="ARBA" id="ARBA00022723"/>
    </source>
</evidence>
<keyword evidence="3" id="KW-0805">Transcription regulation</keyword>
<feature type="domain" description="Zn(2)-C6 fungal-type" evidence="7">
    <location>
        <begin position="14"/>
        <end position="43"/>
    </location>
</feature>
<dbReference type="SUPFAM" id="SSF57701">
    <property type="entry name" value="Zn2/Cys6 DNA-binding domain"/>
    <property type="match status" value="1"/>
</dbReference>
<dbReference type="SMART" id="SM00906">
    <property type="entry name" value="Fungal_trans"/>
    <property type="match status" value="1"/>
</dbReference>
<dbReference type="Gene3D" id="4.10.240.10">
    <property type="entry name" value="Zn(2)-C6 fungal-type DNA-binding domain"/>
    <property type="match status" value="1"/>
</dbReference>
<keyword evidence="2" id="KW-0479">Metal-binding</keyword>
<dbReference type="InterPro" id="IPR051711">
    <property type="entry name" value="Stress_Response_Reg"/>
</dbReference>